<comment type="similarity">
    <text evidence="2">In the N-terminal section; belongs to the zinc metallo-hydrolase group 3 family.</text>
</comment>
<keyword evidence="8" id="KW-1185">Reference proteome</keyword>
<dbReference type="AlphaFoldDB" id="A0A7X5KN12"/>
<feature type="domain" description="Flavodoxin-like" evidence="6">
    <location>
        <begin position="255"/>
        <end position="395"/>
    </location>
</feature>
<dbReference type="PANTHER" id="PTHR32145">
    <property type="entry name" value="DIFLAVIN FLAVOPROTEIN A 2-RELATED"/>
    <property type="match status" value="1"/>
</dbReference>
<evidence type="ECO:0000313" key="7">
    <source>
        <dbReference type="EMBL" id="NDL68389.1"/>
    </source>
</evidence>
<keyword evidence="4" id="KW-0249">Electron transport</keyword>
<dbReference type="PANTHER" id="PTHR32145:SF11">
    <property type="entry name" value="DIFLAVIN FLAVOPROTEIN A 2-RELATED"/>
    <property type="match status" value="1"/>
</dbReference>
<evidence type="ECO:0000256" key="3">
    <source>
        <dbReference type="ARBA" id="ARBA00022448"/>
    </source>
</evidence>
<comment type="cofactor">
    <cofactor evidence="1">
        <name>Fe cation</name>
        <dbReference type="ChEBI" id="CHEBI:24875"/>
    </cofactor>
</comment>
<evidence type="ECO:0000256" key="1">
    <source>
        <dbReference type="ARBA" id="ARBA00001962"/>
    </source>
</evidence>
<dbReference type="GO" id="GO:0016651">
    <property type="term" value="F:oxidoreductase activity, acting on NAD(P)H"/>
    <property type="evidence" value="ECO:0007669"/>
    <property type="project" value="UniProtKB-ARBA"/>
</dbReference>
<keyword evidence="3" id="KW-0813">Transport</keyword>
<dbReference type="GO" id="GO:0009055">
    <property type="term" value="F:electron transfer activity"/>
    <property type="evidence" value="ECO:0007669"/>
    <property type="project" value="InterPro"/>
</dbReference>
<protein>
    <submittedName>
        <fullName evidence="7">FprA family A-type flavoprotein</fullName>
    </submittedName>
</protein>
<keyword evidence="5" id="KW-0408">Iron</keyword>
<dbReference type="InterPro" id="IPR001279">
    <property type="entry name" value="Metallo-B-lactamas"/>
</dbReference>
<dbReference type="EMBL" id="JAAEEH010000037">
    <property type="protein sequence ID" value="NDL68389.1"/>
    <property type="molecule type" value="Genomic_DNA"/>
</dbReference>
<dbReference type="Gene3D" id="3.60.15.10">
    <property type="entry name" value="Ribonuclease Z/Hydroxyacylglutathione hydrolase-like"/>
    <property type="match status" value="1"/>
</dbReference>
<dbReference type="PROSITE" id="PS50902">
    <property type="entry name" value="FLAVODOXIN_LIKE"/>
    <property type="match status" value="1"/>
</dbReference>
<dbReference type="SUPFAM" id="SSF52218">
    <property type="entry name" value="Flavoproteins"/>
    <property type="match status" value="1"/>
</dbReference>
<dbReference type="CDD" id="cd07709">
    <property type="entry name" value="flavodiiron_proteins_MBL-fold"/>
    <property type="match status" value="1"/>
</dbReference>
<dbReference type="SMART" id="SM00849">
    <property type="entry name" value="Lactamase_B"/>
    <property type="match status" value="1"/>
</dbReference>
<dbReference type="InterPro" id="IPR008254">
    <property type="entry name" value="Flavodoxin/NO_synth"/>
</dbReference>
<dbReference type="RefSeq" id="WP_162371113.1">
    <property type="nucleotide sequence ID" value="NZ_JAAEEH010000037.1"/>
</dbReference>
<dbReference type="Pfam" id="PF19583">
    <property type="entry name" value="ODP"/>
    <property type="match status" value="1"/>
</dbReference>
<dbReference type="GO" id="GO:0010181">
    <property type="term" value="F:FMN binding"/>
    <property type="evidence" value="ECO:0007669"/>
    <property type="project" value="InterPro"/>
</dbReference>
<sequence>MKTIELKKGVSWIGVQDHDLRVFDVIMLTEFGTSYNSYLVEGTEKTALVETVKLKFWDAYLEKLKQTTDLKKIDYLVVNHTEPDHVGSVEKLLELIPDVTIVGSAAAIKFLKGIANKEFKSMVVTGPESLDLGGKTLKFIQAPFLHWPDSIYTYLEEDKTLFTCDSFGAHYAFDGVLLSKLEDRTGYHKALRYYFDMIFGPFKPYMLAAIEKIQNLDLDLICTGHGPVLDVDPMEIVELSRQWATEENPNPRPSIVVPYVSAYGYTEMMAKEIRRAIAESYPGKVDVHLYDLVTADMGEVMDRIYWADGLLFGSPTINSDVLPPIWNLLVSLNPIVHGKKHASAFGSYGWSGEAVKNIEARLKQLRFKVTPGLKIVFKPNPEELLETYRFGQDFAKTLLDDLA</sequence>
<evidence type="ECO:0000256" key="4">
    <source>
        <dbReference type="ARBA" id="ARBA00022982"/>
    </source>
</evidence>
<dbReference type="Pfam" id="PF00258">
    <property type="entry name" value="Flavodoxin_1"/>
    <property type="match status" value="1"/>
</dbReference>
<dbReference type="InterPro" id="IPR036866">
    <property type="entry name" value="RibonucZ/Hydroxyglut_hydro"/>
</dbReference>
<gene>
    <name evidence="7" type="ORF">GXN74_11625</name>
</gene>
<dbReference type="PIRSF" id="PIRSF005243">
    <property type="entry name" value="ROO"/>
    <property type="match status" value="1"/>
</dbReference>
<evidence type="ECO:0000313" key="8">
    <source>
        <dbReference type="Proteomes" id="UP000461585"/>
    </source>
</evidence>
<proteinExistence type="inferred from homology"/>
<dbReference type="InterPro" id="IPR029039">
    <property type="entry name" value="Flavoprotein-like_sf"/>
</dbReference>
<accession>A0A7X5KN12</accession>
<evidence type="ECO:0000259" key="6">
    <source>
        <dbReference type="PROSITE" id="PS50902"/>
    </source>
</evidence>
<evidence type="ECO:0000256" key="2">
    <source>
        <dbReference type="ARBA" id="ARBA00007121"/>
    </source>
</evidence>
<comment type="caution">
    <text evidence="7">The sequence shown here is derived from an EMBL/GenBank/DDBJ whole genome shotgun (WGS) entry which is preliminary data.</text>
</comment>
<reference evidence="7 8" key="1">
    <citation type="submission" date="2020-01" db="EMBL/GenBank/DDBJ databases">
        <title>Anaeroalcalibacter tamaniensis gen. nov., sp. nov., moderately halophilic strictly anaerobic fermenter bacterium from mud volcano of Taman peninsula.</title>
        <authorList>
            <person name="Frolova A."/>
            <person name="Merkel A.Y."/>
            <person name="Slobodkin A.I."/>
        </authorList>
    </citation>
    <scope>NUCLEOTIDE SEQUENCE [LARGE SCALE GENOMIC DNA]</scope>
    <source>
        <strain evidence="7 8">F-3ap</strain>
    </source>
</reference>
<dbReference type="SUPFAM" id="SSF56281">
    <property type="entry name" value="Metallo-hydrolase/oxidoreductase"/>
    <property type="match status" value="1"/>
</dbReference>
<name>A0A7X5KN12_9FIRM</name>
<evidence type="ECO:0000256" key="5">
    <source>
        <dbReference type="ARBA" id="ARBA00023004"/>
    </source>
</evidence>
<organism evidence="7 8">
    <name type="scientific">Anaerotalea alkaliphila</name>
    <dbReference type="NCBI Taxonomy" id="2662126"/>
    <lineage>
        <taxon>Bacteria</taxon>
        <taxon>Bacillati</taxon>
        <taxon>Bacillota</taxon>
        <taxon>Clostridia</taxon>
        <taxon>Eubacteriales</taxon>
        <taxon>Anaerotalea</taxon>
    </lineage>
</organism>
<dbReference type="InterPro" id="IPR016440">
    <property type="entry name" value="Rubredoxin-O_OxRdtase"/>
</dbReference>
<dbReference type="GO" id="GO:0046872">
    <property type="term" value="F:metal ion binding"/>
    <property type="evidence" value="ECO:0007669"/>
    <property type="project" value="InterPro"/>
</dbReference>
<dbReference type="Gene3D" id="3.40.50.360">
    <property type="match status" value="1"/>
</dbReference>
<dbReference type="InterPro" id="IPR045761">
    <property type="entry name" value="ODP_dom"/>
</dbReference>
<dbReference type="Proteomes" id="UP000461585">
    <property type="component" value="Unassembled WGS sequence"/>
</dbReference>
<dbReference type="InterPro" id="IPR051285">
    <property type="entry name" value="NADH_oxidoreductase_modular"/>
</dbReference>